<sequence>VSRAWEAPVSMAMKLTIPETSPSKWNRFYRSANVALCPLLLLFSLRSFVPLNHPITFLLPNTPLPLWSVAVSATSSLALLRYALENRPPPFKPSSRLPSLAAAFVMSALWISTAAGELLGCLSALGGVLDLPPAVLGLTVLAWGNSLGDLAAEVAVARAGRPAMAVAGCFAGPMFNMAVGLGTGLALRTAGSFPAACAVEFHASTAAAFVFLVASLMGSLVVVTWCGFRVPRFWGFCLVGIYVVFVAVTLLVARFSP</sequence>
<dbReference type="InterPro" id="IPR051359">
    <property type="entry name" value="CaCA_antiporter"/>
</dbReference>
<protein>
    <recommendedName>
        <fullName evidence="13">Sodium/calcium exchanger membrane region domain-containing protein</fullName>
    </recommendedName>
</protein>
<proteinExistence type="inferred from homology"/>
<gene>
    <name evidence="14" type="ORF">M569_11802</name>
</gene>
<dbReference type="GO" id="GO:0015297">
    <property type="term" value="F:antiporter activity"/>
    <property type="evidence" value="ECO:0007669"/>
    <property type="project" value="UniProtKB-KW"/>
</dbReference>
<keyword evidence="2" id="KW-0813">Transport</keyword>
<accession>S8CEQ8</accession>
<feature type="domain" description="Sodium/calcium exchanger membrane region" evidence="13">
    <location>
        <begin position="101"/>
        <end position="250"/>
    </location>
</feature>
<name>S8CEQ8_9LAMI</name>
<evidence type="ECO:0000256" key="10">
    <source>
        <dbReference type="ARBA" id="ARBA00023201"/>
    </source>
</evidence>
<dbReference type="GO" id="GO:0006813">
    <property type="term" value="P:potassium ion transport"/>
    <property type="evidence" value="ECO:0007669"/>
    <property type="project" value="UniProtKB-KW"/>
</dbReference>
<keyword evidence="5 12" id="KW-0812">Transmembrane</keyword>
<dbReference type="InterPro" id="IPR044880">
    <property type="entry name" value="NCX_ion-bd_dom_sf"/>
</dbReference>
<comment type="caution">
    <text evidence="14">The sequence shown here is derived from an EMBL/GenBank/DDBJ whole genome shotgun (WGS) entry which is preliminary data.</text>
</comment>
<feature type="non-terminal residue" evidence="14">
    <location>
        <position position="1"/>
    </location>
</feature>
<keyword evidence="3" id="KW-0050">Antiport</keyword>
<keyword evidence="15" id="KW-1185">Reference proteome</keyword>
<feature type="transmembrane region" description="Helical" evidence="12">
    <location>
        <begin position="206"/>
        <end position="226"/>
    </location>
</feature>
<keyword evidence="6" id="KW-0630">Potassium</keyword>
<evidence type="ECO:0000259" key="13">
    <source>
        <dbReference type="Pfam" id="PF01699"/>
    </source>
</evidence>
<dbReference type="GO" id="GO:0016020">
    <property type="term" value="C:membrane"/>
    <property type="evidence" value="ECO:0007669"/>
    <property type="project" value="UniProtKB-SubCell"/>
</dbReference>
<dbReference type="EMBL" id="AUSU01005770">
    <property type="protein sequence ID" value="EPS62986.1"/>
    <property type="molecule type" value="Genomic_DNA"/>
</dbReference>
<dbReference type="AlphaFoldDB" id="S8CEQ8"/>
<evidence type="ECO:0000256" key="6">
    <source>
        <dbReference type="ARBA" id="ARBA00022958"/>
    </source>
</evidence>
<evidence type="ECO:0000256" key="7">
    <source>
        <dbReference type="ARBA" id="ARBA00022989"/>
    </source>
</evidence>
<feature type="transmembrane region" description="Helical" evidence="12">
    <location>
        <begin position="233"/>
        <end position="253"/>
    </location>
</feature>
<organism evidence="14 15">
    <name type="scientific">Genlisea aurea</name>
    <dbReference type="NCBI Taxonomy" id="192259"/>
    <lineage>
        <taxon>Eukaryota</taxon>
        <taxon>Viridiplantae</taxon>
        <taxon>Streptophyta</taxon>
        <taxon>Embryophyta</taxon>
        <taxon>Tracheophyta</taxon>
        <taxon>Spermatophyta</taxon>
        <taxon>Magnoliopsida</taxon>
        <taxon>eudicotyledons</taxon>
        <taxon>Gunneridae</taxon>
        <taxon>Pentapetalae</taxon>
        <taxon>asterids</taxon>
        <taxon>lamiids</taxon>
        <taxon>Lamiales</taxon>
        <taxon>Lentibulariaceae</taxon>
        <taxon>Genlisea</taxon>
    </lineage>
</organism>
<keyword evidence="9 12" id="KW-0472">Membrane</keyword>
<reference evidence="14 15" key="1">
    <citation type="journal article" date="2013" name="BMC Genomics">
        <title>The miniature genome of a carnivorous plant Genlisea aurea contains a low number of genes and short non-coding sequences.</title>
        <authorList>
            <person name="Leushkin E.V."/>
            <person name="Sutormin R.A."/>
            <person name="Nabieva E.R."/>
            <person name="Penin A.A."/>
            <person name="Kondrashov A.S."/>
            <person name="Logacheva M.D."/>
        </authorList>
    </citation>
    <scope>NUCLEOTIDE SEQUENCE [LARGE SCALE GENOMIC DNA]</scope>
</reference>
<feature type="transmembrane region" description="Helical" evidence="12">
    <location>
        <begin position="135"/>
        <end position="156"/>
    </location>
</feature>
<keyword evidence="10" id="KW-0406">Ion transport</keyword>
<evidence type="ECO:0000256" key="1">
    <source>
        <dbReference type="ARBA" id="ARBA00004141"/>
    </source>
</evidence>
<dbReference type="PANTHER" id="PTHR12266:SF33">
    <property type="entry name" value="CATION_CALCIUM EXCHANGER 5"/>
    <property type="match status" value="1"/>
</dbReference>
<evidence type="ECO:0000256" key="12">
    <source>
        <dbReference type="SAM" id="Phobius"/>
    </source>
</evidence>
<dbReference type="Pfam" id="PF01699">
    <property type="entry name" value="Na_Ca_ex"/>
    <property type="match status" value="1"/>
</dbReference>
<dbReference type="OrthoDB" id="407410at2759"/>
<keyword evidence="10" id="KW-0739">Sodium transport</keyword>
<dbReference type="PANTHER" id="PTHR12266">
    <property type="entry name" value="NA+/CA2+ K+ INDEPENDENT EXCHANGER"/>
    <property type="match status" value="1"/>
</dbReference>
<keyword evidence="8" id="KW-0915">Sodium</keyword>
<keyword evidence="7 12" id="KW-1133">Transmembrane helix</keyword>
<dbReference type="GO" id="GO:0008324">
    <property type="term" value="F:monoatomic cation transmembrane transporter activity"/>
    <property type="evidence" value="ECO:0007669"/>
    <property type="project" value="TreeGrafter"/>
</dbReference>
<evidence type="ECO:0000256" key="4">
    <source>
        <dbReference type="ARBA" id="ARBA00022538"/>
    </source>
</evidence>
<keyword evidence="4" id="KW-0633">Potassium transport</keyword>
<evidence type="ECO:0000256" key="5">
    <source>
        <dbReference type="ARBA" id="ARBA00022692"/>
    </source>
</evidence>
<comment type="subcellular location">
    <subcellularLocation>
        <location evidence="1">Membrane</location>
        <topology evidence="1">Multi-pass membrane protein</topology>
    </subcellularLocation>
</comment>
<dbReference type="Proteomes" id="UP000015453">
    <property type="component" value="Unassembled WGS sequence"/>
</dbReference>
<evidence type="ECO:0000313" key="15">
    <source>
        <dbReference type="Proteomes" id="UP000015453"/>
    </source>
</evidence>
<evidence type="ECO:0000256" key="8">
    <source>
        <dbReference type="ARBA" id="ARBA00023053"/>
    </source>
</evidence>
<dbReference type="GO" id="GO:0006814">
    <property type="term" value="P:sodium ion transport"/>
    <property type="evidence" value="ECO:0007669"/>
    <property type="project" value="UniProtKB-KW"/>
</dbReference>
<feature type="transmembrane region" description="Helical" evidence="12">
    <location>
        <begin position="163"/>
        <end position="186"/>
    </location>
</feature>
<evidence type="ECO:0000256" key="9">
    <source>
        <dbReference type="ARBA" id="ARBA00023136"/>
    </source>
</evidence>
<evidence type="ECO:0000256" key="11">
    <source>
        <dbReference type="ARBA" id="ARBA00038187"/>
    </source>
</evidence>
<dbReference type="Gene3D" id="1.20.1420.30">
    <property type="entry name" value="NCX, central ion-binding region"/>
    <property type="match status" value="1"/>
</dbReference>
<dbReference type="InterPro" id="IPR004837">
    <property type="entry name" value="NaCa_Exmemb"/>
</dbReference>
<feature type="transmembrane region" description="Helical" evidence="12">
    <location>
        <begin position="96"/>
        <end position="115"/>
    </location>
</feature>
<evidence type="ECO:0000256" key="3">
    <source>
        <dbReference type="ARBA" id="ARBA00022449"/>
    </source>
</evidence>
<feature type="transmembrane region" description="Helical" evidence="12">
    <location>
        <begin position="31"/>
        <end position="49"/>
    </location>
</feature>
<evidence type="ECO:0000256" key="2">
    <source>
        <dbReference type="ARBA" id="ARBA00022448"/>
    </source>
</evidence>
<feature type="transmembrane region" description="Helical" evidence="12">
    <location>
        <begin position="64"/>
        <end position="84"/>
    </location>
</feature>
<evidence type="ECO:0000313" key="14">
    <source>
        <dbReference type="EMBL" id="EPS62986.1"/>
    </source>
</evidence>
<comment type="similarity">
    <text evidence="11">Belongs to the Ca(2+):cation antiporter (CaCA) (TC 2.A.19) family. Cation/calcium exchanger (CCX) subfamily.</text>
</comment>